<dbReference type="EMBL" id="MU806176">
    <property type="protein sequence ID" value="KAJ3838568.1"/>
    <property type="molecule type" value="Genomic_DNA"/>
</dbReference>
<evidence type="ECO:0008006" key="3">
    <source>
        <dbReference type="Google" id="ProtNLM"/>
    </source>
</evidence>
<dbReference type="Proteomes" id="UP001163846">
    <property type="component" value="Unassembled WGS sequence"/>
</dbReference>
<name>A0AA38P904_9AGAR</name>
<dbReference type="AlphaFoldDB" id="A0AA38P904"/>
<keyword evidence="2" id="KW-1185">Reference proteome</keyword>
<evidence type="ECO:0000313" key="1">
    <source>
        <dbReference type="EMBL" id="KAJ3838568.1"/>
    </source>
</evidence>
<sequence length="506" mass="56386">MDSHHLPTPTHSPIHTLPNELLSHIFLHIASRPPGQFSLSELDLSHVCSQWRAVALNLSPLWSSIQILAHEDPNSEGVRRLTELYLDRSGNAPLDVFLHIDVEAGRPELGLGLDLMDMLSAHAHRWRHAHLYIPRGSFFELYASDLELSSLESFSLTLDGSNPNPFDGISSASGPGTCMSFTAPRLHTLHLNIPFFELSQFLFPFHQLRHLSTSHLDLSLTHQLLSLSPSLLTASFASCPTDYSFRDPIPYTSPLLSSLTILALHRLETLGPDITRCVFPSLTTLTLISGAETSEFSFSHGIVPDLTSLVIRSQCHLASLTLHGISYSSKHLMELLHASSPSLLKLDLCDVDHRAWNFMQLERWVFEALTIRWLHGPQGDAGLHRTVSSSSSLLPHLREFGIRFPGSRRDVPPDRAKLNALLDMIESRCQGYPESNPDPASVVGIRTRKGLDRTSANAVLQNQNQNKNETRLEKLHLGRLWATRVPVEVEKRLRALEDGGLKITAV</sequence>
<proteinExistence type="predicted"/>
<reference evidence="1" key="1">
    <citation type="submission" date="2022-08" db="EMBL/GenBank/DDBJ databases">
        <authorList>
            <consortium name="DOE Joint Genome Institute"/>
            <person name="Min B."/>
            <person name="Riley R."/>
            <person name="Sierra-Patev S."/>
            <person name="Naranjo-Ortiz M."/>
            <person name="Looney B."/>
            <person name="Konkel Z."/>
            <person name="Slot J.C."/>
            <person name="Sakamoto Y."/>
            <person name="Steenwyk J.L."/>
            <person name="Rokas A."/>
            <person name="Carro J."/>
            <person name="Camarero S."/>
            <person name="Ferreira P."/>
            <person name="Molpeceres G."/>
            <person name="Ruiz-Duenas F.J."/>
            <person name="Serrano A."/>
            <person name="Henrissat B."/>
            <person name="Drula E."/>
            <person name="Hughes K.W."/>
            <person name="Mata J.L."/>
            <person name="Ishikawa N.K."/>
            <person name="Vargas-Isla R."/>
            <person name="Ushijima S."/>
            <person name="Smith C.A."/>
            <person name="Ahrendt S."/>
            <person name="Andreopoulos W."/>
            <person name="He G."/>
            <person name="Labutti K."/>
            <person name="Lipzen A."/>
            <person name="Ng V."/>
            <person name="Sandor L."/>
            <person name="Barry K."/>
            <person name="Martinez A.T."/>
            <person name="Xiao Y."/>
            <person name="Gibbons J.G."/>
            <person name="Terashima K."/>
            <person name="Hibbett D.S."/>
            <person name="Grigoriev I.V."/>
        </authorList>
    </citation>
    <scope>NUCLEOTIDE SEQUENCE</scope>
    <source>
        <strain evidence="1">TFB9207</strain>
    </source>
</reference>
<comment type="caution">
    <text evidence="1">The sequence shown here is derived from an EMBL/GenBank/DDBJ whole genome shotgun (WGS) entry which is preliminary data.</text>
</comment>
<gene>
    <name evidence="1" type="ORF">F5878DRAFT_619257</name>
</gene>
<accession>A0AA38P904</accession>
<protein>
    <recommendedName>
        <fullName evidence="3">F-box domain-containing protein</fullName>
    </recommendedName>
</protein>
<dbReference type="Gene3D" id="1.20.1280.50">
    <property type="match status" value="1"/>
</dbReference>
<organism evidence="1 2">
    <name type="scientific">Lentinula raphanica</name>
    <dbReference type="NCBI Taxonomy" id="153919"/>
    <lineage>
        <taxon>Eukaryota</taxon>
        <taxon>Fungi</taxon>
        <taxon>Dikarya</taxon>
        <taxon>Basidiomycota</taxon>
        <taxon>Agaricomycotina</taxon>
        <taxon>Agaricomycetes</taxon>
        <taxon>Agaricomycetidae</taxon>
        <taxon>Agaricales</taxon>
        <taxon>Marasmiineae</taxon>
        <taxon>Omphalotaceae</taxon>
        <taxon>Lentinula</taxon>
    </lineage>
</organism>
<evidence type="ECO:0000313" key="2">
    <source>
        <dbReference type="Proteomes" id="UP001163846"/>
    </source>
</evidence>